<evidence type="ECO:0000313" key="3">
    <source>
        <dbReference type="Proteomes" id="UP000215214"/>
    </source>
</evidence>
<keyword evidence="3" id="KW-1185">Reference proteome</keyword>
<evidence type="ECO:0008006" key="4">
    <source>
        <dbReference type="Google" id="ProtNLM"/>
    </source>
</evidence>
<dbReference type="AlphaFoldDB" id="A0A238U825"/>
<dbReference type="Proteomes" id="UP000215214">
    <property type="component" value="Chromosome TJEJU"/>
</dbReference>
<evidence type="ECO:0000313" key="2">
    <source>
        <dbReference type="EMBL" id="SNR15185.1"/>
    </source>
</evidence>
<keyword evidence="1" id="KW-0732">Signal</keyword>
<name>A0A238U825_9FLAO</name>
<dbReference type="KEGG" id="tje:TJEJU_1454"/>
<dbReference type="OrthoDB" id="1188834at2"/>
<feature type="chain" id="PRO_5011969195" description="Lipoprotein" evidence="1">
    <location>
        <begin position="21"/>
        <end position="120"/>
    </location>
</feature>
<reference evidence="2 3" key="1">
    <citation type="submission" date="2017-07" db="EMBL/GenBank/DDBJ databases">
        <authorList>
            <person name="Sun Z.S."/>
            <person name="Albrecht U."/>
            <person name="Echele G."/>
            <person name="Lee C.C."/>
        </authorList>
    </citation>
    <scope>NUCLEOTIDE SEQUENCE [LARGE SCALE GENOMIC DNA]</scope>
    <source>
        <strain evidence="3">type strain: KCTC 22618</strain>
    </source>
</reference>
<protein>
    <recommendedName>
        <fullName evidence="4">Lipoprotein</fullName>
    </recommendedName>
</protein>
<organism evidence="2 3">
    <name type="scientific">Tenacibaculum jejuense</name>
    <dbReference type="NCBI Taxonomy" id="584609"/>
    <lineage>
        <taxon>Bacteria</taxon>
        <taxon>Pseudomonadati</taxon>
        <taxon>Bacteroidota</taxon>
        <taxon>Flavobacteriia</taxon>
        <taxon>Flavobacteriales</taxon>
        <taxon>Flavobacteriaceae</taxon>
        <taxon>Tenacibaculum</taxon>
    </lineage>
</organism>
<proteinExistence type="predicted"/>
<feature type="signal peptide" evidence="1">
    <location>
        <begin position="1"/>
        <end position="20"/>
    </location>
</feature>
<evidence type="ECO:0000256" key="1">
    <source>
        <dbReference type="SAM" id="SignalP"/>
    </source>
</evidence>
<sequence>MKTKIILITILSLLTFTSYGQNSKEKEPKSTTTNFELKTSSIEKLHTFNWNALKEIFKENDDDQEITIGFIYENKAQIDDTKVKIDNFEIKLSGKTSDLDKMTKKLKKSFDKLEEFKNKN</sequence>
<dbReference type="RefSeq" id="WP_095070742.1">
    <property type="nucleotide sequence ID" value="NZ_LT899436.1"/>
</dbReference>
<dbReference type="EMBL" id="LT899436">
    <property type="protein sequence ID" value="SNR15185.1"/>
    <property type="molecule type" value="Genomic_DNA"/>
</dbReference>
<accession>A0A238U825</accession>
<gene>
    <name evidence="2" type="ORF">TJEJU_1454</name>
</gene>